<accession>A0A432ZYR9</accession>
<dbReference type="Proteomes" id="UP000268093">
    <property type="component" value="Unassembled WGS sequence"/>
</dbReference>
<proteinExistence type="predicted"/>
<dbReference type="AlphaFoldDB" id="A0A432ZYR9"/>
<protein>
    <submittedName>
        <fullName evidence="1">Uncharacterized protein</fullName>
    </submittedName>
</protein>
<reference evidence="1 2" key="1">
    <citation type="journal article" date="2018" name="New Phytol.">
        <title>Phylogenomics of Endogonaceae and evolution of mycorrhizas within Mucoromycota.</title>
        <authorList>
            <person name="Chang Y."/>
            <person name="Desiro A."/>
            <person name="Na H."/>
            <person name="Sandor L."/>
            <person name="Lipzen A."/>
            <person name="Clum A."/>
            <person name="Barry K."/>
            <person name="Grigoriev I.V."/>
            <person name="Martin F.M."/>
            <person name="Stajich J.E."/>
            <person name="Smith M.E."/>
            <person name="Bonito G."/>
            <person name="Spatafora J.W."/>
        </authorList>
    </citation>
    <scope>NUCLEOTIDE SEQUENCE [LARGE SCALE GENOMIC DNA]</scope>
    <source>
        <strain evidence="1 2">GMNB39</strain>
    </source>
</reference>
<dbReference type="EMBL" id="RBNI01028201">
    <property type="protein sequence ID" value="RUO95566.1"/>
    <property type="molecule type" value="Genomic_DNA"/>
</dbReference>
<sequence>MQLMDALFLATILTSHSLEIFLGRSLLWSHSLVPYRRATAVSKYFVLRSTPTITALASSFTTVYRCFFSHKNFIAFCSSGLRRRHW</sequence>
<gene>
    <name evidence="1" type="ORF">BC936DRAFT_143736</name>
</gene>
<keyword evidence="2" id="KW-1185">Reference proteome</keyword>
<evidence type="ECO:0000313" key="1">
    <source>
        <dbReference type="EMBL" id="RUO95566.1"/>
    </source>
</evidence>
<organism evidence="1 2">
    <name type="scientific">Jimgerdemannia flammicorona</name>
    <dbReference type="NCBI Taxonomy" id="994334"/>
    <lineage>
        <taxon>Eukaryota</taxon>
        <taxon>Fungi</taxon>
        <taxon>Fungi incertae sedis</taxon>
        <taxon>Mucoromycota</taxon>
        <taxon>Mucoromycotina</taxon>
        <taxon>Endogonomycetes</taxon>
        <taxon>Endogonales</taxon>
        <taxon>Endogonaceae</taxon>
        <taxon>Jimgerdemannia</taxon>
    </lineage>
</organism>
<comment type="caution">
    <text evidence="1">The sequence shown here is derived from an EMBL/GenBank/DDBJ whole genome shotgun (WGS) entry which is preliminary data.</text>
</comment>
<evidence type="ECO:0000313" key="2">
    <source>
        <dbReference type="Proteomes" id="UP000268093"/>
    </source>
</evidence>
<name>A0A432ZYR9_9FUNG</name>